<evidence type="ECO:0000256" key="1">
    <source>
        <dbReference type="SAM" id="Phobius"/>
    </source>
</evidence>
<keyword evidence="1" id="KW-0472">Membrane</keyword>
<evidence type="ECO:0000259" key="2">
    <source>
        <dbReference type="Pfam" id="PF13400"/>
    </source>
</evidence>
<evidence type="ECO:0000313" key="4">
    <source>
        <dbReference type="Proteomes" id="UP001549204"/>
    </source>
</evidence>
<dbReference type="EMBL" id="JBEPMC010000003">
    <property type="protein sequence ID" value="MET3579076.1"/>
    <property type="molecule type" value="Genomic_DNA"/>
</dbReference>
<keyword evidence="1" id="KW-1133">Transmembrane helix</keyword>
<keyword evidence="1" id="KW-0812">Transmembrane</keyword>
<dbReference type="RefSeq" id="WP_354490207.1">
    <property type="nucleotide sequence ID" value="NZ_JBEPMC010000003.1"/>
</dbReference>
<feature type="domain" description="Putative Flp pilus-assembly TadG-like N-terminal" evidence="2">
    <location>
        <begin position="14"/>
        <end position="56"/>
    </location>
</feature>
<accession>A0ABV2GLB4</accession>
<evidence type="ECO:0000313" key="3">
    <source>
        <dbReference type="EMBL" id="MET3579076.1"/>
    </source>
</evidence>
<dbReference type="InterPro" id="IPR028087">
    <property type="entry name" value="Tad_N"/>
</dbReference>
<protein>
    <submittedName>
        <fullName evidence="3">Flp pilus assembly protein TadG</fullName>
    </submittedName>
</protein>
<dbReference type="Pfam" id="PF13400">
    <property type="entry name" value="Tad"/>
    <property type="match status" value="1"/>
</dbReference>
<sequence>MLQAGRHFLDSGSGSFAPILAIALIPMIATLGFSLDYNSAVTTRASMQNALDAATLSITTLPTDTSLADRQVKLQESFAANSGQGAAKLDGFAVAADGTATINASARFAMPTNFMQIARIPTVQVGVASAVRKRPALLEATFKVDLVSGYWGKTMTLYGTKFGEKNANPLMKITYTYNNHGDPKGYGTATVYTVNGTTETQVQKQECKTGKVDNFSNLPSGAIKQTDKNGKKYVTTCTNTMTPADGPGAVIDVSQMDTLYLQMDVPSASTARPRQPAVLKSNDSKTSDRLYIDSVEVAKGETVDIFTAVPCGQPSKQAWEDGGSAVPAPVENADFFYTVTGKCGFNQRPSETVLTQ</sequence>
<proteinExistence type="predicted"/>
<dbReference type="Proteomes" id="UP001549204">
    <property type="component" value="Unassembled WGS sequence"/>
</dbReference>
<keyword evidence="4" id="KW-1185">Reference proteome</keyword>
<organism evidence="3 4">
    <name type="scientific">Mesorhizobium robiniae</name>
    <dbReference type="NCBI Taxonomy" id="559315"/>
    <lineage>
        <taxon>Bacteria</taxon>
        <taxon>Pseudomonadati</taxon>
        <taxon>Pseudomonadota</taxon>
        <taxon>Alphaproteobacteria</taxon>
        <taxon>Hyphomicrobiales</taxon>
        <taxon>Phyllobacteriaceae</taxon>
        <taxon>Mesorhizobium</taxon>
    </lineage>
</organism>
<comment type="caution">
    <text evidence="3">The sequence shown here is derived from an EMBL/GenBank/DDBJ whole genome shotgun (WGS) entry which is preliminary data.</text>
</comment>
<gene>
    <name evidence="3" type="ORF">ABID19_002101</name>
</gene>
<reference evidence="3 4" key="1">
    <citation type="submission" date="2024-06" db="EMBL/GenBank/DDBJ databases">
        <title>Genomic Encyclopedia of Type Strains, Phase IV (KMG-IV): sequencing the most valuable type-strain genomes for metagenomic binning, comparative biology and taxonomic classification.</title>
        <authorList>
            <person name="Goeker M."/>
        </authorList>
    </citation>
    <scope>NUCLEOTIDE SEQUENCE [LARGE SCALE GENOMIC DNA]</scope>
    <source>
        <strain evidence="3 4">DSM 100022</strain>
    </source>
</reference>
<name>A0ABV2GLB4_9HYPH</name>
<feature type="transmembrane region" description="Helical" evidence="1">
    <location>
        <begin position="16"/>
        <end position="37"/>
    </location>
</feature>